<name>A0A031K0E8_9SPHN</name>
<feature type="transmembrane region" description="Helical" evidence="1">
    <location>
        <begin position="62"/>
        <end position="82"/>
    </location>
</feature>
<reference evidence="2 3" key="1">
    <citation type="submission" date="2014-03" db="EMBL/GenBank/DDBJ databases">
        <title>Whole genome sequence of Novosphingobium resinovorum KF1.</title>
        <authorList>
            <person name="Gan H.M."/>
            <person name="Gan H.Y."/>
            <person name="Chew T.H."/>
            <person name="Savka M.A."/>
        </authorList>
    </citation>
    <scope>NUCLEOTIDE SEQUENCE [LARGE SCALE GENOMIC DNA]</scope>
    <source>
        <strain evidence="2 3">KF1</strain>
    </source>
</reference>
<dbReference type="EMBL" id="JFYZ01000003">
    <property type="protein sequence ID" value="EZP83436.1"/>
    <property type="molecule type" value="Genomic_DNA"/>
</dbReference>
<protein>
    <recommendedName>
        <fullName evidence="4">DUF1453 domain-containing protein</fullName>
    </recommendedName>
</protein>
<feature type="transmembrane region" description="Helical" evidence="1">
    <location>
        <begin position="140"/>
        <end position="165"/>
    </location>
</feature>
<evidence type="ECO:0008006" key="4">
    <source>
        <dbReference type="Google" id="ProtNLM"/>
    </source>
</evidence>
<dbReference type="Pfam" id="PF07301">
    <property type="entry name" value="DUF1453"/>
    <property type="match status" value="1"/>
</dbReference>
<comment type="caution">
    <text evidence="2">The sequence shown here is derived from an EMBL/GenBank/DDBJ whole genome shotgun (WGS) entry which is preliminary data.</text>
</comment>
<keyword evidence="1" id="KW-0472">Membrane</keyword>
<dbReference type="RefSeq" id="WP_036524708.1">
    <property type="nucleotide sequence ID" value="NZ_JFYZ01000003.1"/>
</dbReference>
<keyword evidence="1" id="KW-0812">Transmembrane</keyword>
<dbReference type="PATRIC" id="fig|158500.4.peg.1584"/>
<feature type="transmembrane region" description="Helical" evidence="1">
    <location>
        <begin position="38"/>
        <end position="56"/>
    </location>
</feature>
<evidence type="ECO:0000313" key="3">
    <source>
        <dbReference type="Proteomes" id="UP000024329"/>
    </source>
</evidence>
<accession>A0A031K0E8</accession>
<evidence type="ECO:0000313" key="2">
    <source>
        <dbReference type="EMBL" id="EZP83436.1"/>
    </source>
</evidence>
<evidence type="ECO:0000256" key="1">
    <source>
        <dbReference type="SAM" id="Phobius"/>
    </source>
</evidence>
<feature type="transmembrane region" description="Helical" evidence="1">
    <location>
        <begin position="6"/>
        <end position="26"/>
    </location>
</feature>
<proteinExistence type="predicted"/>
<dbReference type="InterPro" id="IPR058247">
    <property type="entry name" value="DUF1453"/>
</dbReference>
<dbReference type="AlphaFoldDB" id="A0A031K0E8"/>
<gene>
    <name evidence="2" type="ORF">BV97_01547</name>
</gene>
<dbReference type="eggNOG" id="ENOG5033J5Q">
    <property type="taxonomic scope" value="Bacteria"/>
</dbReference>
<organism evidence="2 3">
    <name type="scientific">Novosphingobium resinovorum</name>
    <dbReference type="NCBI Taxonomy" id="158500"/>
    <lineage>
        <taxon>Bacteria</taxon>
        <taxon>Pseudomonadati</taxon>
        <taxon>Pseudomonadota</taxon>
        <taxon>Alphaproteobacteria</taxon>
        <taxon>Sphingomonadales</taxon>
        <taxon>Sphingomonadaceae</taxon>
        <taxon>Novosphingobium</taxon>
    </lineage>
</organism>
<sequence>MGEGGRGLVTYLPLAIFVGIMALRMMRMKKARPLRLPLLWIMPLIVVLAVSLALAGMPPSGLGWLCLATGVIVGGAIGAQRARLMHLHIDGEGEKARVMMRQSPLAILLIVAVFLARRFLLPSGFQGGGMQNAAHPGHPVGNALLMMDATLGFALGMIVALRLVLWLRARDMVANHVFDA</sequence>
<dbReference type="Proteomes" id="UP000024329">
    <property type="component" value="Unassembled WGS sequence"/>
</dbReference>
<feature type="transmembrane region" description="Helical" evidence="1">
    <location>
        <begin position="103"/>
        <end position="120"/>
    </location>
</feature>
<dbReference type="STRING" id="158500.BES08_04420"/>
<keyword evidence="1" id="KW-1133">Transmembrane helix</keyword>